<organism evidence="3 4">
    <name type="scientific">Streptomyces europaeiscabiei</name>
    <dbReference type="NCBI Taxonomy" id="146819"/>
    <lineage>
        <taxon>Bacteria</taxon>
        <taxon>Bacillati</taxon>
        <taxon>Actinomycetota</taxon>
        <taxon>Actinomycetes</taxon>
        <taxon>Kitasatosporales</taxon>
        <taxon>Streptomycetaceae</taxon>
        <taxon>Streptomyces</taxon>
    </lineage>
</organism>
<name>A0AAJ2PYE2_9ACTN</name>
<evidence type="ECO:0000256" key="2">
    <source>
        <dbReference type="SAM" id="MobiDB-lite"/>
    </source>
</evidence>
<dbReference type="AlphaFoldDB" id="A0AAJ2PYE2"/>
<dbReference type="InterPro" id="IPR016161">
    <property type="entry name" value="Ald_DH/histidinol_DH"/>
</dbReference>
<evidence type="ECO:0000313" key="4">
    <source>
        <dbReference type="Proteomes" id="UP001273589"/>
    </source>
</evidence>
<comment type="caution">
    <text evidence="3">The sequence shown here is derived from an EMBL/GenBank/DDBJ whole genome shotgun (WGS) entry which is preliminary data.</text>
</comment>
<feature type="region of interest" description="Disordered" evidence="2">
    <location>
        <begin position="1"/>
        <end position="26"/>
    </location>
</feature>
<evidence type="ECO:0000256" key="1">
    <source>
        <dbReference type="ARBA" id="ARBA00023002"/>
    </source>
</evidence>
<proteinExistence type="predicted"/>
<dbReference type="Proteomes" id="UP001273589">
    <property type="component" value="Unassembled WGS sequence"/>
</dbReference>
<dbReference type="RefSeq" id="WP_319698830.1">
    <property type="nucleotide sequence ID" value="NZ_JARAWN010000502.1"/>
</dbReference>
<sequence length="96" mass="10282">MTTQRSRSRGAPSGDHHKRTDMLTAPSWQSAVLQSVPRGFLAHDWQPATGGRTFEVHNPATEEVITTVADSGAQDALRALHAVAAAADQPMPGFHI</sequence>
<dbReference type="EMBL" id="JARAWN010000502">
    <property type="protein sequence ID" value="MDX3136068.1"/>
    <property type="molecule type" value="Genomic_DNA"/>
</dbReference>
<keyword evidence="1" id="KW-0560">Oxidoreductase</keyword>
<reference evidence="3" key="1">
    <citation type="journal article" date="2023" name="Microb. Genom.">
        <title>Mesoterricola silvestris gen. nov., sp. nov., Mesoterricola sediminis sp. nov., Geothrix oryzae sp. nov., Geothrix edaphica sp. nov., Geothrix rubra sp. nov., and Geothrix limicola sp. nov., six novel members of Acidobacteriota isolated from soils.</title>
        <authorList>
            <person name="Weisberg A.J."/>
            <person name="Pearce E."/>
            <person name="Kramer C.G."/>
            <person name="Chang J.H."/>
            <person name="Clarke C.R."/>
        </authorList>
    </citation>
    <scope>NUCLEOTIDE SEQUENCE</scope>
    <source>
        <strain evidence="3">ND06-05F</strain>
    </source>
</reference>
<dbReference type="InterPro" id="IPR016162">
    <property type="entry name" value="Ald_DH_N"/>
</dbReference>
<accession>A0AAJ2PYE2</accession>
<dbReference type="SUPFAM" id="SSF53720">
    <property type="entry name" value="ALDH-like"/>
    <property type="match status" value="1"/>
</dbReference>
<evidence type="ECO:0008006" key="5">
    <source>
        <dbReference type="Google" id="ProtNLM"/>
    </source>
</evidence>
<dbReference type="Gene3D" id="3.40.605.10">
    <property type="entry name" value="Aldehyde Dehydrogenase, Chain A, domain 1"/>
    <property type="match status" value="1"/>
</dbReference>
<protein>
    <recommendedName>
        <fullName evidence="5">Aldehyde dehydrogenase domain-containing protein</fullName>
    </recommendedName>
</protein>
<evidence type="ECO:0000313" key="3">
    <source>
        <dbReference type="EMBL" id="MDX3136068.1"/>
    </source>
</evidence>
<dbReference type="GO" id="GO:0016491">
    <property type="term" value="F:oxidoreductase activity"/>
    <property type="evidence" value="ECO:0007669"/>
    <property type="project" value="UniProtKB-KW"/>
</dbReference>
<gene>
    <name evidence="3" type="ORF">PV367_41180</name>
</gene>